<keyword evidence="2" id="KW-1185">Reference proteome</keyword>
<reference evidence="1 2" key="1">
    <citation type="journal article" date="2022" name="Hortic Res">
        <title>A haplotype resolved chromosomal level avocado genome allows analysis of novel avocado genes.</title>
        <authorList>
            <person name="Nath O."/>
            <person name="Fletcher S.J."/>
            <person name="Hayward A."/>
            <person name="Shaw L.M."/>
            <person name="Masouleh A.K."/>
            <person name="Furtado A."/>
            <person name="Henry R.J."/>
            <person name="Mitter N."/>
        </authorList>
    </citation>
    <scope>NUCLEOTIDE SEQUENCE [LARGE SCALE GENOMIC DNA]</scope>
    <source>
        <strain evidence="2">cv. Hass</strain>
    </source>
</reference>
<proteinExistence type="predicted"/>
<protein>
    <submittedName>
        <fullName evidence="1">Uncharacterized protein</fullName>
    </submittedName>
</protein>
<sequence>METAGIARDQYGTFEAEDTRASPFSRDIRRFTLPGKFNVPRFILYDGTSDPAAHLRHFVQRMSVWGDDDFLNCRVFSSSLRDLPLRWFCSLPKGSISSWRQLRISFLEKFQAHRVILKTDADLMALRISATGHRAAGAVGHVPRGHNERADGPGESVHLGGRRRGLRSRELRPHPEGCPQERQQVLQEGGLSQRPIP</sequence>
<comment type="caution">
    <text evidence="1">The sequence shown here is derived from an EMBL/GenBank/DDBJ whole genome shotgun (WGS) entry which is preliminary data.</text>
</comment>
<evidence type="ECO:0000313" key="1">
    <source>
        <dbReference type="EMBL" id="KAJ8632576.1"/>
    </source>
</evidence>
<dbReference type="Proteomes" id="UP001234297">
    <property type="component" value="Chromosome 8"/>
</dbReference>
<organism evidence="1 2">
    <name type="scientific">Persea americana</name>
    <name type="common">Avocado</name>
    <dbReference type="NCBI Taxonomy" id="3435"/>
    <lineage>
        <taxon>Eukaryota</taxon>
        <taxon>Viridiplantae</taxon>
        <taxon>Streptophyta</taxon>
        <taxon>Embryophyta</taxon>
        <taxon>Tracheophyta</taxon>
        <taxon>Spermatophyta</taxon>
        <taxon>Magnoliopsida</taxon>
        <taxon>Magnoliidae</taxon>
        <taxon>Laurales</taxon>
        <taxon>Lauraceae</taxon>
        <taxon>Persea</taxon>
    </lineage>
</organism>
<dbReference type="EMBL" id="CM056816">
    <property type="protein sequence ID" value="KAJ8632576.1"/>
    <property type="molecule type" value="Genomic_DNA"/>
</dbReference>
<gene>
    <name evidence="1" type="ORF">MRB53_025912</name>
</gene>
<evidence type="ECO:0000313" key="2">
    <source>
        <dbReference type="Proteomes" id="UP001234297"/>
    </source>
</evidence>
<name>A0ACC2LGJ6_PERAE</name>
<accession>A0ACC2LGJ6</accession>